<dbReference type="EMBL" id="SBKO01000004">
    <property type="protein sequence ID" value="RXR17723.1"/>
    <property type="molecule type" value="Genomic_DNA"/>
</dbReference>
<sequence>MKKLIPILFFILPLLGFSQDKVLTKTGTAIFEASVPSFEEVKATNKNSGCVLNTKTGEIVGLVFMKGFQFRLALMQEHFNENYMESDKYPKGVFKGKIDNFDFTQLTTQKQDVTISGNMELHGKSKEIRIAAKISKTGNTVFLTSNFDLNTDDFNIELPLLIRSKVAKKVNVTLEYKLQ</sequence>
<evidence type="ECO:0000259" key="1">
    <source>
        <dbReference type="Pfam" id="PF04264"/>
    </source>
</evidence>
<name>A0A4Q1K3V5_9FLAO</name>
<reference evidence="3" key="1">
    <citation type="submission" date="2019-01" db="EMBL/GenBank/DDBJ databases">
        <title>Cytophagaceae bacterium strain CAR-16.</title>
        <authorList>
            <person name="Chen W.-M."/>
        </authorList>
    </citation>
    <scope>NUCLEOTIDE SEQUENCE [LARGE SCALE GENOMIC DNA]</scope>
    <source>
        <strain evidence="3">LLJ-11</strain>
    </source>
</reference>
<dbReference type="SUPFAM" id="SSF101874">
    <property type="entry name" value="YceI-like"/>
    <property type="match status" value="1"/>
</dbReference>
<dbReference type="Proteomes" id="UP000290283">
    <property type="component" value="Unassembled WGS sequence"/>
</dbReference>
<evidence type="ECO:0000313" key="3">
    <source>
        <dbReference type="Proteomes" id="UP000290283"/>
    </source>
</evidence>
<organism evidence="2 3">
    <name type="scientific">Flavobacterium amnicola</name>
    <dbReference type="NCBI Taxonomy" id="2506422"/>
    <lineage>
        <taxon>Bacteria</taxon>
        <taxon>Pseudomonadati</taxon>
        <taxon>Bacteroidota</taxon>
        <taxon>Flavobacteriia</taxon>
        <taxon>Flavobacteriales</taxon>
        <taxon>Flavobacteriaceae</taxon>
        <taxon>Flavobacterium</taxon>
    </lineage>
</organism>
<dbReference type="InterPro" id="IPR036761">
    <property type="entry name" value="TTHA0802/YceI-like_sf"/>
</dbReference>
<protein>
    <submittedName>
        <fullName evidence="2">YceI family protein</fullName>
    </submittedName>
</protein>
<comment type="caution">
    <text evidence="2">The sequence shown here is derived from an EMBL/GenBank/DDBJ whole genome shotgun (WGS) entry which is preliminary data.</text>
</comment>
<dbReference type="Gene3D" id="2.40.128.110">
    <property type="entry name" value="Lipid/polyisoprenoid-binding, YceI-like"/>
    <property type="match status" value="1"/>
</dbReference>
<dbReference type="Pfam" id="PF04264">
    <property type="entry name" value="YceI"/>
    <property type="match status" value="1"/>
</dbReference>
<dbReference type="AlphaFoldDB" id="A0A4Q1K3V5"/>
<gene>
    <name evidence="2" type="ORF">EQG63_09565</name>
</gene>
<proteinExistence type="predicted"/>
<evidence type="ECO:0000313" key="2">
    <source>
        <dbReference type="EMBL" id="RXR17723.1"/>
    </source>
</evidence>
<accession>A0A4Q1K3V5</accession>
<dbReference type="OrthoDB" id="116832at2"/>
<dbReference type="RefSeq" id="WP_129436151.1">
    <property type="nucleotide sequence ID" value="NZ_SBKO01000004.1"/>
</dbReference>
<dbReference type="InterPro" id="IPR007372">
    <property type="entry name" value="Lipid/polyisoprenoid-bd_YceI"/>
</dbReference>
<keyword evidence="3" id="KW-1185">Reference proteome</keyword>
<feature type="domain" description="Lipid/polyisoprenoid-binding YceI-like" evidence="1">
    <location>
        <begin position="63"/>
        <end position="176"/>
    </location>
</feature>